<feature type="region of interest" description="Disordered" evidence="1">
    <location>
        <begin position="36"/>
        <end position="80"/>
    </location>
</feature>
<sequence>MKEREEAWQHIEDLAVQNPLFDKFSAETFSLYNSQSSILGSPQDDSDSDFNPDNIGGDTSEQVKKVRNKEKPLLRRKSELPHDQYTIKALSDHKRADDYLTTSQELTATTS</sequence>
<evidence type="ECO:0000256" key="1">
    <source>
        <dbReference type="SAM" id="MobiDB-lite"/>
    </source>
</evidence>
<accession>A0AAN9A861</accession>
<evidence type="ECO:0000313" key="2">
    <source>
        <dbReference type="EMBL" id="KAK7075730.1"/>
    </source>
</evidence>
<reference evidence="2 3" key="1">
    <citation type="submission" date="2023-11" db="EMBL/GenBank/DDBJ databases">
        <title>Halocaridina rubra genome assembly.</title>
        <authorList>
            <person name="Smith C."/>
        </authorList>
    </citation>
    <scope>NUCLEOTIDE SEQUENCE [LARGE SCALE GENOMIC DNA]</scope>
    <source>
        <strain evidence="2">EP-1</strain>
        <tissue evidence="2">Whole</tissue>
    </source>
</reference>
<protein>
    <submittedName>
        <fullName evidence="2">Serine/threonine-protein phosphatase 2A 56 kDa regulatory subunit delta isoform</fullName>
    </submittedName>
</protein>
<gene>
    <name evidence="2" type="primary">PPP2R5D_1</name>
    <name evidence="2" type="ORF">SK128_008252</name>
</gene>
<organism evidence="2 3">
    <name type="scientific">Halocaridina rubra</name>
    <name type="common">Hawaiian red shrimp</name>
    <dbReference type="NCBI Taxonomy" id="373956"/>
    <lineage>
        <taxon>Eukaryota</taxon>
        <taxon>Metazoa</taxon>
        <taxon>Ecdysozoa</taxon>
        <taxon>Arthropoda</taxon>
        <taxon>Crustacea</taxon>
        <taxon>Multicrustacea</taxon>
        <taxon>Malacostraca</taxon>
        <taxon>Eumalacostraca</taxon>
        <taxon>Eucarida</taxon>
        <taxon>Decapoda</taxon>
        <taxon>Pleocyemata</taxon>
        <taxon>Caridea</taxon>
        <taxon>Atyoidea</taxon>
        <taxon>Atyidae</taxon>
        <taxon>Halocaridina</taxon>
    </lineage>
</organism>
<name>A0AAN9A861_HALRR</name>
<dbReference type="Proteomes" id="UP001381693">
    <property type="component" value="Unassembled WGS sequence"/>
</dbReference>
<evidence type="ECO:0000313" key="3">
    <source>
        <dbReference type="Proteomes" id="UP001381693"/>
    </source>
</evidence>
<dbReference type="AlphaFoldDB" id="A0AAN9A861"/>
<comment type="caution">
    <text evidence="2">The sequence shown here is derived from an EMBL/GenBank/DDBJ whole genome shotgun (WGS) entry which is preliminary data.</text>
</comment>
<feature type="compositionally biased region" description="Basic and acidic residues" evidence="1">
    <location>
        <begin position="61"/>
        <end position="80"/>
    </location>
</feature>
<dbReference type="EMBL" id="JAXCGZ010010205">
    <property type="protein sequence ID" value="KAK7075730.1"/>
    <property type="molecule type" value="Genomic_DNA"/>
</dbReference>
<keyword evidence="3" id="KW-1185">Reference proteome</keyword>
<proteinExistence type="predicted"/>